<keyword evidence="3" id="KW-0479">Metal-binding</keyword>
<feature type="binding site" evidence="3">
    <location>
        <position position="197"/>
    </location>
    <ligand>
        <name>a divalent metal cation</name>
        <dbReference type="ChEBI" id="CHEBI:60240"/>
    </ligand>
</feature>
<dbReference type="EMBL" id="JAASQR010000001">
    <property type="protein sequence ID" value="NIJ15286.1"/>
    <property type="molecule type" value="Genomic_DNA"/>
</dbReference>
<evidence type="ECO:0000313" key="5">
    <source>
        <dbReference type="EMBL" id="NIJ15286.1"/>
    </source>
</evidence>
<proteinExistence type="inferred from homology"/>
<dbReference type="SUPFAM" id="SSF63829">
    <property type="entry name" value="Calcium-dependent phosphotriesterase"/>
    <property type="match status" value="1"/>
</dbReference>
<keyword evidence="6" id="KW-1185">Reference proteome</keyword>
<organism evidence="5 6">
    <name type="scientific">Sphingobium vermicomposti</name>
    <dbReference type="NCBI Taxonomy" id="529005"/>
    <lineage>
        <taxon>Bacteria</taxon>
        <taxon>Pseudomonadati</taxon>
        <taxon>Pseudomonadota</taxon>
        <taxon>Alphaproteobacteria</taxon>
        <taxon>Sphingomonadales</taxon>
        <taxon>Sphingomonadaceae</taxon>
        <taxon>Sphingobium</taxon>
    </lineage>
</organism>
<dbReference type="InterPro" id="IPR013658">
    <property type="entry name" value="SGL"/>
</dbReference>
<feature type="binding site" evidence="3">
    <location>
        <position position="102"/>
    </location>
    <ligand>
        <name>substrate</name>
    </ligand>
</feature>
<evidence type="ECO:0000256" key="3">
    <source>
        <dbReference type="PIRSR" id="PIRSR605511-2"/>
    </source>
</evidence>
<comment type="similarity">
    <text evidence="1">Belongs to the SMP-30/CGR1 family.</text>
</comment>
<feature type="active site" description="Proton donor/acceptor" evidence="2">
    <location>
        <position position="197"/>
    </location>
</feature>
<comment type="cofactor">
    <cofactor evidence="3">
        <name>Zn(2+)</name>
        <dbReference type="ChEBI" id="CHEBI:29105"/>
    </cofactor>
    <text evidence="3">Binds 1 divalent metal cation per subunit.</text>
</comment>
<dbReference type="Gene3D" id="2.120.10.30">
    <property type="entry name" value="TolB, C-terminal domain"/>
    <property type="match status" value="1"/>
</dbReference>
<dbReference type="AlphaFoldDB" id="A0A846MFC4"/>
<dbReference type="PANTHER" id="PTHR10907:SF47">
    <property type="entry name" value="REGUCALCIN"/>
    <property type="match status" value="1"/>
</dbReference>
<accession>A0A846MFC4</accession>
<feature type="binding site" evidence="3">
    <location>
        <position position="148"/>
    </location>
    <ligand>
        <name>a divalent metal cation</name>
        <dbReference type="ChEBI" id="CHEBI:60240"/>
    </ligand>
</feature>
<sequence>MSEWKRVDRDVRDTLGEGTLWSARDNAVYWVDIRGPALNRLSLTDGSVQRWAMPEPLGWVAERRGGGFVAGFQSGFARMTLDPLAIESIGDPEPHLPGNRMNDGKADGDGRIWCGTMDMAEEQDSGSLYRLDSDGRWTTIDTGYAVPNGPAFSPCGRWLYHTDSARRTVYRFARTDGGGLADRAPFILFTEEDGYPDGMTVDAQGHLWIAHWGGSRISRFTPDGRLDRAIPLPARQVTNITFAGANLDRMFVTSAAFGLPESEYDGALFEVDAGVTGLPTPLFAG</sequence>
<dbReference type="RefSeq" id="WP_167301958.1">
    <property type="nucleotide sequence ID" value="NZ_JAASQR010000001.1"/>
</dbReference>
<dbReference type="Proteomes" id="UP000576821">
    <property type="component" value="Unassembled WGS sequence"/>
</dbReference>
<reference evidence="5 6" key="1">
    <citation type="submission" date="2020-03" db="EMBL/GenBank/DDBJ databases">
        <title>Genomic Encyclopedia of Type Strains, Phase IV (KMG-IV): sequencing the most valuable type-strain genomes for metagenomic binning, comparative biology and taxonomic classification.</title>
        <authorList>
            <person name="Goeker M."/>
        </authorList>
    </citation>
    <scope>NUCLEOTIDE SEQUENCE [LARGE SCALE GENOMIC DNA]</scope>
    <source>
        <strain evidence="5 6">DSM 21299</strain>
    </source>
</reference>
<feature type="binding site" evidence="3">
    <location>
        <position position="100"/>
    </location>
    <ligand>
        <name>substrate</name>
    </ligand>
</feature>
<dbReference type="PRINTS" id="PR01790">
    <property type="entry name" value="SMP30FAMILY"/>
</dbReference>
<dbReference type="PANTHER" id="PTHR10907">
    <property type="entry name" value="REGUCALCIN"/>
    <property type="match status" value="1"/>
</dbReference>
<evidence type="ECO:0000313" key="6">
    <source>
        <dbReference type="Proteomes" id="UP000576821"/>
    </source>
</evidence>
<dbReference type="Pfam" id="PF08450">
    <property type="entry name" value="SGL"/>
    <property type="match status" value="1"/>
</dbReference>
<dbReference type="GO" id="GO:0019853">
    <property type="term" value="P:L-ascorbic acid biosynthetic process"/>
    <property type="evidence" value="ECO:0007669"/>
    <property type="project" value="TreeGrafter"/>
</dbReference>
<gene>
    <name evidence="5" type="ORF">FHS54_000235</name>
</gene>
<dbReference type="GO" id="GO:0004341">
    <property type="term" value="F:gluconolactonase activity"/>
    <property type="evidence" value="ECO:0007669"/>
    <property type="project" value="TreeGrafter"/>
</dbReference>
<evidence type="ECO:0000259" key="4">
    <source>
        <dbReference type="Pfam" id="PF08450"/>
    </source>
</evidence>
<feature type="domain" description="SMP-30/Gluconolactonase/LRE-like region" evidence="4">
    <location>
        <begin position="15"/>
        <end position="255"/>
    </location>
</feature>
<protein>
    <submittedName>
        <fullName evidence="5">Sugar lactone lactonase YvrE</fullName>
    </submittedName>
</protein>
<dbReference type="InterPro" id="IPR011042">
    <property type="entry name" value="6-blade_b-propeller_TolB-like"/>
</dbReference>
<dbReference type="InterPro" id="IPR005511">
    <property type="entry name" value="SMP-30"/>
</dbReference>
<evidence type="ECO:0000256" key="1">
    <source>
        <dbReference type="ARBA" id="ARBA00008853"/>
    </source>
</evidence>
<evidence type="ECO:0000256" key="2">
    <source>
        <dbReference type="PIRSR" id="PIRSR605511-1"/>
    </source>
</evidence>
<comment type="caution">
    <text evidence="5">The sequence shown here is derived from an EMBL/GenBank/DDBJ whole genome shotgun (WGS) entry which is preliminary data.</text>
</comment>
<feature type="binding site" evidence="3">
    <location>
        <position position="17"/>
    </location>
    <ligand>
        <name>a divalent metal cation</name>
        <dbReference type="ChEBI" id="CHEBI:60240"/>
    </ligand>
</feature>
<name>A0A846MFC4_9SPHN</name>
<keyword evidence="3" id="KW-0862">Zinc</keyword>
<dbReference type="GO" id="GO:0005509">
    <property type="term" value="F:calcium ion binding"/>
    <property type="evidence" value="ECO:0007669"/>
    <property type="project" value="TreeGrafter"/>
</dbReference>